<reference evidence="3 4" key="1">
    <citation type="journal article" date="2011" name="Stand. Genomic Sci.">
        <title>Complete genome sequence of 'Thioalkalivibrio sulfidophilus' HL-EbGr7.</title>
        <authorList>
            <person name="Muyzer G."/>
            <person name="Sorokin D.Y."/>
            <person name="Mavromatis K."/>
            <person name="Lapidus A."/>
            <person name="Clum A."/>
            <person name="Ivanova N."/>
            <person name="Pati A."/>
            <person name="d'Haeseleer P."/>
            <person name="Woyke T."/>
            <person name="Kyrpides N.C."/>
        </authorList>
    </citation>
    <scope>NUCLEOTIDE SEQUENCE [LARGE SCALE GENOMIC DNA]</scope>
    <source>
        <strain evidence="3 4">HL-EbGR7</strain>
    </source>
</reference>
<dbReference type="Proteomes" id="UP000002383">
    <property type="component" value="Chromosome"/>
</dbReference>
<evidence type="ECO:0000313" key="3">
    <source>
        <dbReference type="EMBL" id="ACL73350.1"/>
    </source>
</evidence>
<gene>
    <name evidence="3" type="ordered locus">Tgr7_2270</name>
</gene>
<organism evidence="3 4">
    <name type="scientific">Thioalkalivibrio sulfidiphilus (strain HL-EbGR7)</name>
    <dbReference type="NCBI Taxonomy" id="396588"/>
    <lineage>
        <taxon>Bacteria</taxon>
        <taxon>Pseudomonadati</taxon>
        <taxon>Pseudomonadota</taxon>
        <taxon>Gammaproteobacteria</taxon>
        <taxon>Chromatiales</taxon>
        <taxon>Ectothiorhodospiraceae</taxon>
        <taxon>Thioalkalivibrio</taxon>
    </lineage>
</organism>
<sequence length="1304" mass="143383">MSETPQPQEPESPRHDRAGGVRVAWRGWLSRLKTAAIWITASVLILLAVLVTSLRLVLPMASEYREQMAAELGGLLGHRVEIGALDARWRLLGPRILLDDVAIYGEDDTTPALHVAQVDVGVRAILSLWHRQLRVHSVRVLGADVHIHRDAEGGVQISGAGFAPAAGEAAPAAPGTRVLDLLAGTRFQLQSSRLRFSDEILTLDYRFDDLNLDVAVDADRLRLAGQVFLPRELGAAMAVGLDLRGDPGVRESWRGEFYVHGEGVIIEGLPEHALMRRVHADSGVLDLEVWGRLSAGEPDRLRARARARDLRFSPVSEEAPAHRFSELRTDLLWERRGRGWQLRLHDTRIEDGSPMGLSLAFAPRDEGRQVWGELEGVGLERLSVLLLAQPALLEEDQRHLLERLAPTGEIRKARFNVRLPVEEDARPTGVMEGEFSELGVNPLDKIPGFHGLAGSFSLHEEGGDVTLASRGLRFEAPRLFADALWLDGLETRLKIERGADGLHLAADGIRVHNADIRAWGRAEVELGERPGMVLEMAFADGDGSRTAAYLPVGIMPQNTSRWLRESIKAGRVTEGTVVYRGPFTRLPFEEGEGEFEVRARVEEGLLDYQRGWPAIDALAGELIFTDRGMRAQSASGRLFGAQIQDATVVIEDYHNTVLQIQGQVDGPLQDMLRYVRESPLVRGLDDLLDHSRAQGDSHLDLSLRIPLTRREGGTANTTAQGTVTLKGNRLTLTGHPVDFTDLEGQVRFTEATVNAEGVSANLHGEAVTLAARMPRGGPLTVDGEGLQRIESFRTVLPELLAPRLAGRARWQARLTAPLDGGATTLRLQSDLRGVSSNLPEPLAKPAARTLPITLTVPLTQAGAQPLALDLGQLLSMRLRTAAPGRAARGELRFNDGTARMPERGVRLAGRIEDLPLDDWLALRQRVPRTAGAQAAPEQLVDRLDVHVGALRSGDRLFRDLQIQAERTPQHWEARVVSDALRGQLDIPHDFTGAAPLTLNLELLDLDQLAAAREGSSAGQPARLDPRELPGIRGNVGALVLDGRFYRDVRIEATRIREGLQIHSLQLASARDHARMRITGDWRVSGADRHQTQLRFTIDSENVGEALTDLGFEHGFHRGTAKLEGQMRWPDATTRFTWQGLTGNVKLEVKDGRLTEVEPGAGRLLGLFSLNMIPRRLALDFRDLFQRGLAFDRMEGNIRFVDSDAYTSDLTIQSAAARVQIEGRTGIVARDYDQKITVMPRVGSTLPVAGAILGGPVAGVAVFVMDRLLGMGRRIDEASRVEYRITGSWDEPRVEVLARPVEEVQ</sequence>
<dbReference type="EMBL" id="CP001339">
    <property type="protein sequence ID" value="ACL73350.1"/>
    <property type="molecule type" value="Genomic_DNA"/>
</dbReference>
<dbReference type="STRING" id="396588.Tgr7_2270"/>
<dbReference type="OrthoDB" id="9762238at2"/>
<keyword evidence="1" id="KW-1133">Transmembrane helix</keyword>
<protein>
    <submittedName>
        <fullName evidence="3">Membrane protein-like protein</fullName>
    </submittedName>
</protein>
<dbReference type="KEGG" id="tgr:Tgr7_2270"/>
<dbReference type="HOGENOM" id="CLU_003522_4_0_6"/>
<evidence type="ECO:0000313" key="4">
    <source>
        <dbReference type="Proteomes" id="UP000002383"/>
    </source>
</evidence>
<dbReference type="PANTHER" id="PTHR38690">
    <property type="entry name" value="PROTEASE-RELATED"/>
    <property type="match status" value="1"/>
</dbReference>
<dbReference type="PANTHER" id="PTHR38690:SF1">
    <property type="entry name" value="PROTEASE"/>
    <property type="match status" value="1"/>
</dbReference>
<dbReference type="eggNOG" id="COG3164">
    <property type="taxonomic scope" value="Bacteria"/>
</dbReference>
<dbReference type="InterPro" id="IPR025263">
    <property type="entry name" value="YhdP_central"/>
</dbReference>
<dbReference type="NCBIfam" id="TIGR02099">
    <property type="entry name" value="YhdP family protein"/>
    <property type="match status" value="1"/>
</dbReference>
<feature type="domain" description="YhdP central" evidence="2">
    <location>
        <begin position="28"/>
        <end position="1293"/>
    </location>
</feature>
<dbReference type="Pfam" id="PF13116">
    <property type="entry name" value="YhdP"/>
    <property type="match status" value="1"/>
</dbReference>
<proteinExistence type="predicted"/>
<keyword evidence="4" id="KW-1185">Reference proteome</keyword>
<name>B8GV04_THISH</name>
<feature type="transmembrane region" description="Helical" evidence="1">
    <location>
        <begin position="35"/>
        <end position="58"/>
    </location>
</feature>
<evidence type="ECO:0000256" key="1">
    <source>
        <dbReference type="SAM" id="Phobius"/>
    </source>
</evidence>
<evidence type="ECO:0000259" key="2">
    <source>
        <dbReference type="Pfam" id="PF13116"/>
    </source>
</evidence>
<dbReference type="RefSeq" id="WP_012638826.1">
    <property type="nucleotide sequence ID" value="NC_011901.1"/>
</dbReference>
<feature type="transmembrane region" description="Helical" evidence="1">
    <location>
        <begin position="1245"/>
        <end position="1264"/>
    </location>
</feature>
<accession>B8GV04</accession>
<keyword evidence="1" id="KW-0812">Transmembrane</keyword>
<dbReference type="InterPro" id="IPR011836">
    <property type="entry name" value="YhdP"/>
</dbReference>
<keyword evidence="1" id="KW-0472">Membrane</keyword>